<dbReference type="AlphaFoldDB" id="A0A1W7CWD4"/>
<name>A0A1W7CWD4_9ACTN</name>
<dbReference type="Gene3D" id="3.30.450.180">
    <property type="match status" value="1"/>
</dbReference>
<keyword evidence="4" id="KW-1185">Reference proteome</keyword>
<dbReference type="PROSITE" id="PS50943">
    <property type="entry name" value="HTH_CROC1"/>
    <property type="match status" value="1"/>
</dbReference>
<proteinExistence type="predicted"/>
<dbReference type="Pfam" id="PF13560">
    <property type="entry name" value="HTH_31"/>
    <property type="match status" value="1"/>
</dbReference>
<dbReference type="Proteomes" id="UP000194218">
    <property type="component" value="Chromosome"/>
</dbReference>
<dbReference type="InterPro" id="IPR010982">
    <property type="entry name" value="Lambda_DNA-bd_dom_sf"/>
</dbReference>
<reference evidence="3 4" key="1">
    <citation type="submission" date="2017-05" db="EMBL/GenBank/DDBJ databases">
        <title>Complete genome sequence of Streptomyces sp. SCSIO 03032 revealed the diverse biosynthetic pathways for its bioactive secondary metabolites.</title>
        <authorList>
            <person name="Ma L."/>
            <person name="Zhu Y."/>
            <person name="Zhang W."/>
            <person name="Zhang G."/>
            <person name="Tian X."/>
            <person name="Zhang S."/>
            <person name="Zhang C."/>
        </authorList>
    </citation>
    <scope>NUCLEOTIDE SEQUENCE [LARGE SCALE GENOMIC DNA]</scope>
    <source>
        <strain evidence="3 4">SCSIO 03032</strain>
    </source>
</reference>
<dbReference type="RefSeq" id="WP_086158696.1">
    <property type="nucleotide sequence ID" value="NZ_CP021121.1"/>
</dbReference>
<protein>
    <submittedName>
        <fullName evidence="3">Transcriptional regulator</fullName>
    </submittedName>
</protein>
<sequence>MTESSELGTFLRDRRARKRPQDAGLGATTRRRVPGLRREELALLAGVSTAYYTRLEQGQCLTASPGVLDALARALDLNDAERAHLHDLARPARGPARTFRGETAHPRIRQLLAAVGSTPALVLGRRHDVLAWNSLGHALLAGHLDADSPRTTARRPCLPRMLFLDRHTRELYVDWPDEVRTCVAYLRLVAGRHRGDRALAALIGELAMKSPEFAEQWSRRQVRDCTFGTKHFHHPLVGPLSLEYEMLRLPDRPDQQLALYSAAPGSPAQAALRLLTDLVHEEDHSRASSRSAAEVGGGR</sequence>
<evidence type="ECO:0000313" key="3">
    <source>
        <dbReference type="EMBL" id="ARQ69111.1"/>
    </source>
</evidence>
<dbReference type="OrthoDB" id="3542608at2"/>
<dbReference type="SMART" id="SM00530">
    <property type="entry name" value="HTH_XRE"/>
    <property type="match status" value="1"/>
</dbReference>
<dbReference type="Gene3D" id="1.10.260.40">
    <property type="entry name" value="lambda repressor-like DNA-binding domains"/>
    <property type="match status" value="1"/>
</dbReference>
<dbReference type="KEGG" id="smao:CAG99_09770"/>
<feature type="domain" description="HTH cro/C1-type" evidence="2">
    <location>
        <begin position="35"/>
        <end position="82"/>
    </location>
</feature>
<dbReference type="EMBL" id="CP021121">
    <property type="protein sequence ID" value="ARQ69111.1"/>
    <property type="molecule type" value="Genomic_DNA"/>
</dbReference>
<gene>
    <name evidence="3" type="ORF">CAG99_09770</name>
</gene>
<dbReference type="CDD" id="cd00093">
    <property type="entry name" value="HTH_XRE"/>
    <property type="match status" value="1"/>
</dbReference>
<evidence type="ECO:0000256" key="1">
    <source>
        <dbReference type="SAM" id="MobiDB-lite"/>
    </source>
</evidence>
<dbReference type="SUPFAM" id="SSF47413">
    <property type="entry name" value="lambda repressor-like DNA-binding domains"/>
    <property type="match status" value="1"/>
</dbReference>
<dbReference type="PANTHER" id="PTHR35010">
    <property type="entry name" value="BLL4672 PROTEIN-RELATED"/>
    <property type="match status" value="1"/>
</dbReference>
<dbReference type="InterPro" id="IPR041413">
    <property type="entry name" value="MLTR_LBD"/>
</dbReference>
<dbReference type="GO" id="GO:0003677">
    <property type="term" value="F:DNA binding"/>
    <property type="evidence" value="ECO:0007669"/>
    <property type="project" value="InterPro"/>
</dbReference>
<accession>A0A1W7CWD4</accession>
<feature type="region of interest" description="Disordered" evidence="1">
    <location>
        <begin position="1"/>
        <end position="31"/>
    </location>
</feature>
<organism evidence="3 4">
    <name type="scientific">Streptomyces marincola</name>
    <dbReference type="NCBI Taxonomy" id="2878388"/>
    <lineage>
        <taxon>Bacteria</taxon>
        <taxon>Bacillati</taxon>
        <taxon>Actinomycetota</taxon>
        <taxon>Actinomycetes</taxon>
        <taxon>Kitasatosporales</taxon>
        <taxon>Streptomycetaceae</taxon>
        <taxon>Streptomyces</taxon>
    </lineage>
</organism>
<dbReference type="Pfam" id="PF17765">
    <property type="entry name" value="MLTR_LBD"/>
    <property type="match status" value="1"/>
</dbReference>
<evidence type="ECO:0000259" key="2">
    <source>
        <dbReference type="PROSITE" id="PS50943"/>
    </source>
</evidence>
<dbReference type="PANTHER" id="PTHR35010:SF2">
    <property type="entry name" value="BLL4672 PROTEIN"/>
    <property type="match status" value="1"/>
</dbReference>
<dbReference type="InterPro" id="IPR001387">
    <property type="entry name" value="Cro/C1-type_HTH"/>
</dbReference>
<evidence type="ECO:0000313" key="4">
    <source>
        <dbReference type="Proteomes" id="UP000194218"/>
    </source>
</evidence>